<name>A0A8S5UC69_9CAUD</name>
<reference evidence="1" key="1">
    <citation type="journal article" date="2021" name="Proc. Natl. Acad. Sci. U.S.A.">
        <title>A Catalog of Tens of Thousands of Viruses from Human Metagenomes Reveals Hidden Associations with Chronic Diseases.</title>
        <authorList>
            <person name="Tisza M.J."/>
            <person name="Buck C.B."/>
        </authorList>
    </citation>
    <scope>NUCLEOTIDE SEQUENCE</scope>
    <source>
        <strain evidence="1">CtZkC8</strain>
    </source>
</reference>
<dbReference type="EMBL" id="BK016062">
    <property type="protein sequence ID" value="DAF92064.1"/>
    <property type="molecule type" value="Genomic_DNA"/>
</dbReference>
<sequence length="46" mass="5497">MIISYSFIICYVISTTCKFAIIRNFISNTKTLNIIWLFTSWRRCTL</sequence>
<proteinExistence type="predicted"/>
<organism evidence="1">
    <name type="scientific">Podoviridae sp. ctZkC8</name>
    <dbReference type="NCBI Taxonomy" id="2825259"/>
    <lineage>
        <taxon>Viruses</taxon>
        <taxon>Duplodnaviria</taxon>
        <taxon>Heunggongvirae</taxon>
        <taxon>Uroviricota</taxon>
        <taxon>Caudoviricetes</taxon>
    </lineage>
</organism>
<accession>A0A8S5UC69</accession>
<protein>
    <submittedName>
        <fullName evidence="1">Uncharacterized protein</fullName>
    </submittedName>
</protein>
<evidence type="ECO:0000313" key="1">
    <source>
        <dbReference type="EMBL" id="DAF92064.1"/>
    </source>
</evidence>